<dbReference type="Pfam" id="PF09560">
    <property type="entry name" value="Spore_YunB"/>
    <property type="match status" value="1"/>
</dbReference>
<gene>
    <name evidence="3" type="primary">yunB</name>
    <name evidence="3" type="ORF">PAESOLCIP111_04175</name>
</gene>
<sequence length="248" mass="27509">MLKRRWKSSPTSKSKLKRTILIVVVIVLLFMLQSYMYIDRNLKAPLTQLAKVRMRQIATESINAAVSERIAQNTNLEKLIDWRTDRNGKVNGFTLNPAEHMKISGDTVQIVKKQLDRLQSMPEHIPLGQAMNSPLLASFGPDIPIRLVPAGSVKVDLNTRYQNAGINMVVVEVYVRVSVEISVIIPFNSDPELVETELPISYSLVVGDVPTYYFDGKGNSIGQNTPPPNIALPRMDSAPAANGNGQTK</sequence>
<dbReference type="AlphaFoldDB" id="A0A916K7N1"/>
<dbReference type="PIRSF" id="PIRSF021383">
    <property type="entry name" value="YunB"/>
    <property type="match status" value="1"/>
</dbReference>
<evidence type="ECO:0000313" key="3">
    <source>
        <dbReference type="EMBL" id="CAG7640815.1"/>
    </source>
</evidence>
<dbReference type="RefSeq" id="WP_218093902.1">
    <property type="nucleotide sequence ID" value="NZ_CAJVAS010000021.1"/>
</dbReference>
<name>A0A916K7N1_9BACL</name>
<comment type="caution">
    <text evidence="3">The sequence shown here is derived from an EMBL/GenBank/DDBJ whole genome shotgun (WGS) entry which is preliminary data.</text>
</comment>
<dbReference type="EMBL" id="CAJVAS010000021">
    <property type="protein sequence ID" value="CAG7640815.1"/>
    <property type="molecule type" value="Genomic_DNA"/>
</dbReference>
<evidence type="ECO:0000256" key="2">
    <source>
        <dbReference type="SAM" id="Phobius"/>
    </source>
</evidence>
<protein>
    <submittedName>
        <fullName evidence="3">Sporulation protein YunB</fullName>
    </submittedName>
</protein>
<evidence type="ECO:0000313" key="4">
    <source>
        <dbReference type="Proteomes" id="UP000693672"/>
    </source>
</evidence>
<evidence type="ECO:0000256" key="1">
    <source>
        <dbReference type="SAM" id="MobiDB-lite"/>
    </source>
</evidence>
<keyword evidence="2" id="KW-1133">Transmembrane helix</keyword>
<keyword evidence="2" id="KW-0472">Membrane</keyword>
<accession>A0A916K7N1</accession>
<feature type="region of interest" description="Disordered" evidence="1">
    <location>
        <begin position="217"/>
        <end position="248"/>
    </location>
</feature>
<keyword evidence="4" id="KW-1185">Reference proteome</keyword>
<proteinExistence type="predicted"/>
<organism evidence="3 4">
    <name type="scientific">Paenibacillus solanacearum</name>
    <dbReference type="NCBI Taxonomy" id="2048548"/>
    <lineage>
        <taxon>Bacteria</taxon>
        <taxon>Bacillati</taxon>
        <taxon>Bacillota</taxon>
        <taxon>Bacilli</taxon>
        <taxon>Bacillales</taxon>
        <taxon>Paenibacillaceae</taxon>
        <taxon>Paenibacillus</taxon>
    </lineage>
</organism>
<dbReference type="Proteomes" id="UP000693672">
    <property type="component" value="Unassembled WGS sequence"/>
</dbReference>
<dbReference type="NCBIfam" id="TIGR02832">
    <property type="entry name" value="spo_yunB"/>
    <property type="match status" value="1"/>
</dbReference>
<dbReference type="InterPro" id="IPR014197">
    <property type="entry name" value="Sporulation_prot_YunB"/>
</dbReference>
<reference evidence="3" key="1">
    <citation type="submission" date="2021-06" db="EMBL/GenBank/DDBJ databases">
        <authorList>
            <person name="Criscuolo A."/>
        </authorList>
    </citation>
    <scope>NUCLEOTIDE SEQUENCE</scope>
    <source>
        <strain evidence="3">CIP111600</strain>
    </source>
</reference>
<keyword evidence="2" id="KW-0812">Transmembrane</keyword>
<feature type="transmembrane region" description="Helical" evidence="2">
    <location>
        <begin position="20"/>
        <end position="38"/>
    </location>
</feature>